<protein>
    <submittedName>
        <fullName evidence="2">Uncharacterized protein</fullName>
    </submittedName>
</protein>
<evidence type="ECO:0000256" key="1">
    <source>
        <dbReference type="SAM" id="Phobius"/>
    </source>
</evidence>
<name>A0A6C0DDF5_9ZZZZ</name>
<feature type="transmembrane region" description="Helical" evidence="1">
    <location>
        <begin position="65"/>
        <end position="82"/>
    </location>
</feature>
<evidence type="ECO:0000313" key="2">
    <source>
        <dbReference type="EMBL" id="QHT15006.1"/>
    </source>
</evidence>
<accession>A0A6C0DDF5</accession>
<proteinExistence type="predicted"/>
<dbReference type="AlphaFoldDB" id="A0A6C0DDF5"/>
<keyword evidence="1" id="KW-0812">Transmembrane</keyword>
<organism evidence="2">
    <name type="scientific">viral metagenome</name>
    <dbReference type="NCBI Taxonomy" id="1070528"/>
    <lineage>
        <taxon>unclassified sequences</taxon>
        <taxon>metagenomes</taxon>
        <taxon>organismal metagenomes</taxon>
    </lineage>
</organism>
<reference evidence="2" key="1">
    <citation type="journal article" date="2020" name="Nature">
        <title>Giant virus diversity and host interactions through global metagenomics.</title>
        <authorList>
            <person name="Schulz F."/>
            <person name="Roux S."/>
            <person name="Paez-Espino D."/>
            <person name="Jungbluth S."/>
            <person name="Walsh D.A."/>
            <person name="Denef V.J."/>
            <person name="McMahon K.D."/>
            <person name="Konstantinidis K.T."/>
            <person name="Eloe-Fadrosh E.A."/>
            <person name="Kyrpides N.C."/>
            <person name="Woyke T."/>
        </authorList>
    </citation>
    <scope>NUCLEOTIDE SEQUENCE</scope>
    <source>
        <strain evidence="2">GVMAG-M-3300023174-144</strain>
    </source>
</reference>
<dbReference type="EMBL" id="MN739599">
    <property type="protein sequence ID" value="QHT15006.1"/>
    <property type="molecule type" value="Genomic_DNA"/>
</dbReference>
<sequence>MSHSANMNYLGNNLPANNYPVNINDNAYKSCSNDEYDAMESNLPYISKNRSYSPKSKLYHSVNNWDILAFMVVTTLLVLLLFTTRQINNQKNNIPIPLNNLDNIPASIYQNYNQELTDTDFYIHPELHNNRNLHEYHTNDLMSHLHHFDELNEDANYYSEYYRVRLQELCDLSLKKATNKQGK</sequence>
<keyword evidence="1" id="KW-0472">Membrane</keyword>
<keyword evidence="1" id="KW-1133">Transmembrane helix</keyword>